<evidence type="ECO:0000256" key="4">
    <source>
        <dbReference type="SAM" id="MobiDB-lite"/>
    </source>
</evidence>
<proteinExistence type="predicted"/>
<evidence type="ECO:0000256" key="3">
    <source>
        <dbReference type="ARBA" id="ARBA00023163"/>
    </source>
</evidence>
<dbReference type="SUPFAM" id="SSF48008">
    <property type="entry name" value="GntR ligand-binding domain-like"/>
    <property type="match status" value="1"/>
</dbReference>
<keyword evidence="1" id="KW-0805">Transcription regulation</keyword>
<dbReference type="InterPro" id="IPR000524">
    <property type="entry name" value="Tscrpt_reg_HTH_GntR"/>
</dbReference>
<dbReference type="PRINTS" id="PR00035">
    <property type="entry name" value="HTHGNTR"/>
</dbReference>
<reference evidence="6 7" key="1">
    <citation type="submission" date="2017-03" db="EMBL/GenBank/DDBJ databases">
        <authorList>
            <person name="Afonso C.L."/>
            <person name="Miller P.J."/>
            <person name="Scott M.A."/>
            <person name="Spackman E."/>
            <person name="Goraichik I."/>
            <person name="Dimitrov K.M."/>
            <person name="Suarez D.L."/>
            <person name="Swayne D.E."/>
        </authorList>
    </citation>
    <scope>NUCLEOTIDE SEQUENCE [LARGE SCALE GENOMIC DNA]</scope>
    <source>
        <strain evidence="6 7">CECT 7751</strain>
    </source>
</reference>
<dbReference type="Gene3D" id="1.20.120.530">
    <property type="entry name" value="GntR ligand-binding domain-like"/>
    <property type="match status" value="1"/>
</dbReference>
<dbReference type="InterPro" id="IPR008920">
    <property type="entry name" value="TF_FadR/GntR_C"/>
</dbReference>
<dbReference type="EMBL" id="FWFN01000007">
    <property type="protein sequence ID" value="SLN64372.1"/>
    <property type="molecule type" value="Genomic_DNA"/>
</dbReference>
<evidence type="ECO:0000313" key="7">
    <source>
        <dbReference type="Proteomes" id="UP000193963"/>
    </source>
</evidence>
<feature type="domain" description="HTH gntR-type" evidence="5">
    <location>
        <begin position="19"/>
        <end position="87"/>
    </location>
</feature>
<dbReference type="CDD" id="cd07377">
    <property type="entry name" value="WHTH_GntR"/>
    <property type="match status" value="1"/>
</dbReference>
<evidence type="ECO:0000256" key="2">
    <source>
        <dbReference type="ARBA" id="ARBA00023125"/>
    </source>
</evidence>
<dbReference type="PANTHER" id="PTHR43537">
    <property type="entry name" value="TRANSCRIPTIONAL REGULATOR, GNTR FAMILY"/>
    <property type="match status" value="1"/>
</dbReference>
<name>A0A1X6ZXN8_9RHOB</name>
<dbReference type="PROSITE" id="PS50949">
    <property type="entry name" value="HTH_GNTR"/>
    <property type="match status" value="1"/>
</dbReference>
<organism evidence="6 7">
    <name type="scientific">Pseudooceanicola marinus</name>
    <dbReference type="NCBI Taxonomy" id="396013"/>
    <lineage>
        <taxon>Bacteria</taxon>
        <taxon>Pseudomonadati</taxon>
        <taxon>Pseudomonadota</taxon>
        <taxon>Alphaproteobacteria</taxon>
        <taxon>Rhodobacterales</taxon>
        <taxon>Paracoccaceae</taxon>
        <taxon>Pseudooceanicola</taxon>
    </lineage>
</organism>
<dbReference type="RefSeq" id="WP_085889311.1">
    <property type="nucleotide sequence ID" value="NZ_FWFN01000007.1"/>
</dbReference>
<dbReference type="Pfam" id="PF00392">
    <property type="entry name" value="GntR"/>
    <property type="match status" value="1"/>
</dbReference>
<evidence type="ECO:0000259" key="5">
    <source>
        <dbReference type="PROSITE" id="PS50949"/>
    </source>
</evidence>
<dbReference type="AlphaFoldDB" id="A0A1X6ZXN8"/>
<keyword evidence="2" id="KW-0238">DNA-binding</keyword>
<dbReference type="Gene3D" id="1.10.10.10">
    <property type="entry name" value="Winged helix-like DNA-binding domain superfamily/Winged helix DNA-binding domain"/>
    <property type="match status" value="1"/>
</dbReference>
<dbReference type="PANTHER" id="PTHR43537:SF5">
    <property type="entry name" value="UXU OPERON TRANSCRIPTIONAL REGULATOR"/>
    <property type="match status" value="1"/>
</dbReference>
<evidence type="ECO:0000313" key="6">
    <source>
        <dbReference type="EMBL" id="SLN64372.1"/>
    </source>
</evidence>
<evidence type="ECO:0000256" key="1">
    <source>
        <dbReference type="ARBA" id="ARBA00023015"/>
    </source>
</evidence>
<dbReference type="InterPro" id="IPR011711">
    <property type="entry name" value="GntR_C"/>
</dbReference>
<dbReference type="SMART" id="SM00895">
    <property type="entry name" value="FCD"/>
    <property type="match status" value="1"/>
</dbReference>
<dbReference type="GO" id="GO:0003700">
    <property type="term" value="F:DNA-binding transcription factor activity"/>
    <property type="evidence" value="ECO:0007669"/>
    <property type="project" value="InterPro"/>
</dbReference>
<dbReference type="Proteomes" id="UP000193963">
    <property type="component" value="Unassembled WGS sequence"/>
</dbReference>
<protein>
    <submittedName>
        <fullName evidence="6">Putative L-lactate dehydrogenase operon regulatory protein</fullName>
    </submittedName>
</protein>
<dbReference type="Pfam" id="PF07729">
    <property type="entry name" value="FCD"/>
    <property type="match status" value="1"/>
</dbReference>
<sequence length="247" mass="27178">MDQHNNSPQDGGPARGGRTSLSEKVYTSLKQRISRGDYGANEKLPAEKDLSVQYGVSRPVLRAALEQLRGEGLIVSRQGAGNFVRVKREAALGYTPVETIADIQRCYEFRLTVEVDAAGLAAQRRNQAVLDEMLEALDLLSDATGSRLHREDADFAFHLAIARATNNQYYAETLKALRDHIYVGMKMHGDALMSDGAAALEHVLGEHRAIFEAIRDGEAETARAVMRAHVTHSRERLFGGGMLDLSM</sequence>
<gene>
    <name evidence="6" type="primary">lldR_3</name>
    <name evidence="6" type="ORF">PSM7751_03270</name>
</gene>
<dbReference type="OrthoDB" id="5450856at2"/>
<dbReference type="SUPFAM" id="SSF46785">
    <property type="entry name" value="Winged helix' DNA-binding domain"/>
    <property type="match status" value="1"/>
</dbReference>
<dbReference type="InterPro" id="IPR036390">
    <property type="entry name" value="WH_DNA-bd_sf"/>
</dbReference>
<feature type="region of interest" description="Disordered" evidence="4">
    <location>
        <begin position="1"/>
        <end position="21"/>
    </location>
</feature>
<dbReference type="GO" id="GO:0003677">
    <property type="term" value="F:DNA binding"/>
    <property type="evidence" value="ECO:0007669"/>
    <property type="project" value="UniProtKB-KW"/>
</dbReference>
<keyword evidence="7" id="KW-1185">Reference proteome</keyword>
<dbReference type="SMART" id="SM00345">
    <property type="entry name" value="HTH_GNTR"/>
    <property type="match status" value="1"/>
</dbReference>
<accession>A0A1X6ZXN8</accession>
<dbReference type="InterPro" id="IPR036388">
    <property type="entry name" value="WH-like_DNA-bd_sf"/>
</dbReference>
<keyword evidence="3" id="KW-0804">Transcription</keyword>